<dbReference type="AlphaFoldDB" id="A0A0F6Q770"/>
<feature type="transmembrane region" description="Helical" evidence="1">
    <location>
        <begin position="92"/>
        <end position="111"/>
    </location>
</feature>
<keyword evidence="1" id="KW-0472">Membrane</keyword>
<accession>A0A0F6Q770</accession>
<organism evidence="2">
    <name type="scientific">Glypta fumiferanae</name>
    <dbReference type="NCBI Taxonomy" id="389681"/>
    <lineage>
        <taxon>Eukaryota</taxon>
        <taxon>Metazoa</taxon>
        <taxon>Ecdysozoa</taxon>
        <taxon>Arthropoda</taxon>
        <taxon>Hexapoda</taxon>
        <taxon>Insecta</taxon>
        <taxon>Pterygota</taxon>
        <taxon>Neoptera</taxon>
        <taxon>Endopterygota</taxon>
        <taxon>Hymenoptera</taxon>
        <taxon>Apocrita</taxon>
        <taxon>Ichneumonoidea</taxon>
        <taxon>Ichneumonidae</taxon>
        <taxon>Banchinae</taxon>
        <taxon>Glypta</taxon>
    </lineage>
</organism>
<protein>
    <submittedName>
        <fullName evidence="2">V-A5-ORF1</fullName>
    </submittedName>
</protein>
<proteinExistence type="predicted"/>
<reference evidence="2" key="1">
    <citation type="journal article" date="2015" name="J. Virol.">
        <title>Genomic and Proteomic Analyses Indicate that Banchine and Campoplegine Polydnaviruses Have Similar, if Not Identical, Viral Ancestors.</title>
        <authorList>
            <person name="Beliveau C."/>
            <person name="Cohen A."/>
            <person name="Stewart D."/>
            <person name="Periquet G."/>
            <person name="Djoumad A."/>
            <person name="Kuhn L."/>
            <person name="Stoltz D."/>
            <person name="Volkoff A.-N."/>
            <person name="Herniou E."/>
            <person name="Drezen J.-M."/>
            <person name="Cusson M."/>
        </authorList>
    </citation>
    <scope>NUCLEOTIDE SEQUENCE</scope>
</reference>
<evidence type="ECO:0000313" key="2">
    <source>
        <dbReference type="EMBL" id="AKD28102.1"/>
    </source>
</evidence>
<keyword evidence="1" id="KW-0812">Transmembrane</keyword>
<sequence>MNNDTYFALPGLSTDPPVLTVINEEKLKKPSIRNKFGNRNNVMSTLPEKLHNLESINLEEDTVECREHGKCEGKNHRCETRNKNIACDYELWVLRILCILLAVTVILLIFFPRVQIVQENFT</sequence>
<evidence type="ECO:0000256" key="1">
    <source>
        <dbReference type="SAM" id="Phobius"/>
    </source>
</evidence>
<name>A0A0F6Q770_9HYME</name>
<keyword evidence="1" id="KW-1133">Transmembrane helix</keyword>
<dbReference type="EMBL" id="KP706800">
    <property type="protein sequence ID" value="AKD28102.1"/>
    <property type="molecule type" value="Genomic_DNA"/>
</dbReference>